<comment type="subcellular location">
    <subcellularLocation>
        <location evidence="1">Cell membrane</location>
        <topology evidence="1">Multi-pass membrane protein</topology>
    </subcellularLocation>
</comment>
<protein>
    <submittedName>
        <fullName evidence="11">Nucleoside permease nupc</fullName>
    </submittedName>
</protein>
<dbReference type="Pfam" id="PF07662">
    <property type="entry name" value="Nucleos_tra2_C"/>
    <property type="match status" value="1"/>
</dbReference>
<evidence type="ECO:0000256" key="4">
    <source>
        <dbReference type="ARBA" id="ARBA00022692"/>
    </source>
</evidence>
<feature type="transmembrane region" description="Helical" evidence="7">
    <location>
        <begin position="424"/>
        <end position="449"/>
    </location>
</feature>
<dbReference type="InterPro" id="IPR002668">
    <property type="entry name" value="CNT_N_dom"/>
</dbReference>
<evidence type="ECO:0000256" key="3">
    <source>
        <dbReference type="ARBA" id="ARBA00022475"/>
    </source>
</evidence>
<keyword evidence="5 7" id="KW-1133">Transmembrane helix</keyword>
<evidence type="ECO:0000256" key="2">
    <source>
        <dbReference type="ARBA" id="ARBA00009033"/>
    </source>
</evidence>
<feature type="transmembrane region" description="Helical" evidence="7">
    <location>
        <begin position="224"/>
        <end position="244"/>
    </location>
</feature>
<feature type="transmembrane region" description="Helical" evidence="7">
    <location>
        <begin position="6"/>
        <end position="23"/>
    </location>
</feature>
<comment type="similarity">
    <text evidence="2">Belongs to the concentrative nucleoside transporter (CNT) (TC 2.A.41) family.</text>
</comment>
<evidence type="ECO:0000256" key="7">
    <source>
        <dbReference type="SAM" id="Phobius"/>
    </source>
</evidence>
<feature type="domain" description="Concentrative nucleoside transporter N-terminal" evidence="8">
    <location>
        <begin position="11"/>
        <end position="94"/>
    </location>
</feature>
<dbReference type="GO" id="GO:0015293">
    <property type="term" value="F:symporter activity"/>
    <property type="evidence" value="ECO:0007669"/>
    <property type="project" value="TreeGrafter"/>
</dbReference>
<evidence type="ECO:0000256" key="6">
    <source>
        <dbReference type="ARBA" id="ARBA00023136"/>
    </source>
</evidence>
<feature type="transmembrane region" description="Helical" evidence="7">
    <location>
        <begin position="286"/>
        <end position="309"/>
    </location>
</feature>
<proteinExistence type="inferred from homology"/>
<dbReference type="PANTHER" id="PTHR10590">
    <property type="entry name" value="SODIUM/NUCLEOSIDE COTRANSPORTER"/>
    <property type="match status" value="1"/>
</dbReference>
<dbReference type="GO" id="GO:0005886">
    <property type="term" value="C:plasma membrane"/>
    <property type="evidence" value="ECO:0007669"/>
    <property type="project" value="UniProtKB-SubCell"/>
</dbReference>
<name>A0A0W8FVE3_9ZZZZ</name>
<sequence>MDFIAILRGIIGISVLLGIAFLLSNNKTKVNWRLVFTGLGLQILFAILIIKGDVLGSYFMPLGLPKEFFRWVSSFFVLVLNFTGEGAQFVFGDLAISPGQDGSLGMFFAFQVLPTIIFFASLMSILYYLGVMQRVVQGMAWVMAKLMGTSGAESLSVTANIFVGQTEAPLMIKPFLKGLTKSELLTIMTGGMATIAGGVMAAYIQMLGHSFSQSMGLPLQEAQLMFATHLLGASVMAAPAALLISKIIFPETGIPETKGDVKVNIEKNASNFIESAAVGAGDGLKLALNVGAMLIAFIALIALVNYILIGIGDLFGINTFFETEFGKPLSMQLLFGLVLQFLAFAIGVPWENALEFGSLIGTKVVLNEFVAYFDMSRLIEIKSLVNEKAIVMATYALCGFANFSSIAIQLGGITPLAPNRGTDIASLGIKAVIGGTLATLMTATLAGVLF</sequence>
<evidence type="ECO:0000259" key="9">
    <source>
        <dbReference type="Pfam" id="PF07662"/>
    </source>
</evidence>
<feature type="transmembrane region" description="Helical" evidence="7">
    <location>
        <begin position="329"/>
        <end position="350"/>
    </location>
</feature>
<dbReference type="AlphaFoldDB" id="A0A0W8FVE3"/>
<reference evidence="11" key="1">
    <citation type="journal article" date="2015" name="Proc. Natl. Acad. Sci. U.S.A.">
        <title>Networks of energetic and metabolic interactions define dynamics in microbial communities.</title>
        <authorList>
            <person name="Embree M."/>
            <person name="Liu J.K."/>
            <person name="Al-Bassam M.M."/>
            <person name="Zengler K."/>
        </authorList>
    </citation>
    <scope>NUCLEOTIDE SEQUENCE</scope>
</reference>
<dbReference type="GO" id="GO:0005337">
    <property type="term" value="F:nucleoside transmembrane transporter activity"/>
    <property type="evidence" value="ECO:0007669"/>
    <property type="project" value="InterPro"/>
</dbReference>
<dbReference type="EMBL" id="LNQE01000808">
    <property type="protein sequence ID" value="KUG24863.1"/>
    <property type="molecule type" value="Genomic_DNA"/>
</dbReference>
<keyword evidence="4 7" id="KW-0812">Transmembrane</keyword>
<accession>A0A0W8FVE3</accession>
<feature type="domain" description="Concentrative nucleoside transporter C-terminal" evidence="9">
    <location>
        <begin position="229"/>
        <end position="447"/>
    </location>
</feature>
<dbReference type="InterPro" id="IPR008276">
    <property type="entry name" value="C_nuclsd_transpt"/>
</dbReference>
<feature type="transmembrane region" description="Helical" evidence="7">
    <location>
        <begin position="104"/>
        <end position="129"/>
    </location>
</feature>
<evidence type="ECO:0000259" key="10">
    <source>
        <dbReference type="Pfam" id="PF07670"/>
    </source>
</evidence>
<dbReference type="Pfam" id="PF01773">
    <property type="entry name" value="Nucleos_tra2_N"/>
    <property type="match status" value="1"/>
</dbReference>
<evidence type="ECO:0000259" key="8">
    <source>
        <dbReference type="Pfam" id="PF01773"/>
    </source>
</evidence>
<evidence type="ECO:0000256" key="1">
    <source>
        <dbReference type="ARBA" id="ARBA00004651"/>
    </source>
</evidence>
<feature type="transmembrane region" description="Helical" evidence="7">
    <location>
        <begin position="389"/>
        <end position="412"/>
    </location>
</feature>
<evidence type="ECO:0000313" key="11">
    <source>
        <dbReference type="EMBL" id="KUG24863.1"/>
    </source>
</evidence>
<feature type="transmembrane region" description="Helical" evidence="7">
    <location>
        <begin position="184"/>
        <end position="204"/>
    </location>
</feature>
<dbReference type="PANTHER" id="PTHR10590:SF4">
    <property type="entry name" value="SOLUTE CARRIER FAMILY 28 MEMBER 3"/>
    <property type="match status" value="1"/>
</dbReference>
<feature type="transmembrane region" description="Helical" evidence="7">
    <location>
        <begin position="30"/>
        <end position="50"/>
    </location>
</feature>
<keyword evidence="3" id="KW-1003">Cell membrane</keyword>
<feature type="domain" description="Nucleoside transporter/FeoB GTPase Gate" evidence="10">
    <location>
        <begin position="109"/>
        <end position="209"/>
    </location>
</feature>
<dbReference type="Pfam" id="PF07670">
    <property type="entry name" value="Gate"/>
    <property type="match status" value="1"/>
</dbReference>
<comment type="caution">
    <text evidence="11">The sequence shown here is derived from an EMBL/GenBank/DDBJ whole genome shotgun (WGS) entry which is preliminary data.</text>
</comment>
<dbReference type="InterPro" id="IPR011657">
    <property type="entry name" value="CNT_C_dom"/>
</dbReference>
<evidence type="ECO:0000256" key="5">
    <source>
        <dbReference type="ARBA" id="ARBA00022989"/>
    </source>
</evidence>
<gene>
    <name evidence="11" type="ORF">ASZ90_005324</name>
</gene>
<dbReference type="InterPro" id="IPR011642">
    <property type="entry name" value="Gate_dom"/>
</dbReference>
<keyword evidence="6 7" id="KW-0472">Membrane</keyword>
<organism evidence="11">
    <name type="scientific">hydrocarbon metagenome</name>
    <dbReference type="NCBI Taxonomy" id="938273"/>
    <lineage>
        <taxon>unclassified sequences</taxon>
        <taxon>metagenomes</taxon>
        <taxon>ecological metagenomes</taxon>
    </lineage>
</organism>